<accession>A0A099EYY2</accession>
<comment type="caution">
    <text evidence="2">The sequence shown here is derived from an EMBL/GenBank/DDBJ whole genome shotgun (WGS) entry which is preliminary data.</text>
</comment>
<organism evidence="2 3">
    <name type="scientific">Paracoccus sphaerophysae</name>
    <dbReference type="NCBI Taxonomy" id="690417"/>
    <lineage>
        <taxon>Bacteria</taxon>
        <taxon>Pseudomonadati</taxon>
        <taxon>Pseudomonadota</taxon>
        <taxon>Alphaproteobacteria</taxon>
        <taxon>Rhodobacterales</taxon>
        <taxon>Paracoccaceae</taxon>
        <taxon>Paracoccus</taxon>
    </lineage>
</organism>
<dbReference type="STRING" id="690417.IC63_13740"/>
<dbReference type="Pfam" id="PF06568">
    <property type="entry name" value="YjiS-like"/>
    <property type="match status" value="1"/>
</dbReference>
<dbReference type="RefSeq" id="WP_036721044.1">
    <property type="nucleotide sequence ID" value="NZ_JRKS01000056.1"/>
</dbReference>
<reference evidence="2 3" key="2">
    <citation type="submission" date="2014-10" db="EMBL/GenBank/DDBJ databases">
        <title>Paracoccus sanguinis sp. nov., isolated from clinical specimens of New York State patients.</title>
        <authorList>
            <person name="Mingle L.A."/>
            <person name="Cole J.A."/>
            <person name="Lapierre P."/>
            <person name="Musser K.A."/>
        </authorList>
    </citation>
    <scope>NUCLEOTIDE SEQUENCE [LARGE SCALE GENOMIC DNA]</scope>
    <source>
        <strain evidence="2 3">HAMBI 3106</strain>
    </source>
</reference>
<reference evidence="2 3" key="1">
    <citation type="submission" date="2014-09" db="EMBL/GenBank/DDBJ databases">
        <authorList>
            <person name="McGinnis J.M."/>
            <person name="Wolfgang W.J."/>
        </authorList>
    </citation>
    <scope>NUCLEOTIDE SEQUENCE [LARGE SCALE GENOMIC DNA]</scope>
    <source>
        <strain evidence="2 3">HAMBI 3106</strain>
    </source>
</reference>
<dbReference type="EMBL" id="JRKS01000056">
    <property type="protein sequence ID" value="KGJ03122.1"/>
    <property type="molecule type" value="Genomic_DNA"/>
</dbReference>
<protein>
    <submittedName>
        <fullName evidence="2">Primosomal protein DnaI</fullName>
    </submittedName>
</protein>
<evidence type="ECO:0000313" key="2">
    <source>
        <dbReference type="EMBL" id="KGJ03122.1"/>
    </source>
</evidence>
<feature type="domain" description="YjiS-like" evidence="1">
    <location>
        <begin position="21"/>
        <end position="56"/>
    </location>
</feature>
<name>A0A099EYY2_9RHOB</name>
<dbReference type="OrthoDB" id="8116725at2"/>
<dbReference type="AlphaFoldDB" id="A0A099EYY2"/>
<proteinExistence type="predicted"/>
<dbReference type="Proteomes" id="UP000029917">
    <property type="component" value="Unassembled WGS sequence"/>
</dbReference>
<sequence>MSAIETFRACAARPGFFGRIADTLIHWADARETRNQLNRLTDRELTDIGLSRGDIERVARGV</sequence>
<evidence type="ECO:0000259" key="1">
    <source>
        <dbReference type="Pfam" id="PF06568"/>
    </source>
</evidence>
<dbReference type="InterPro" id="IPR009506">
    <property type="entry name" value="YjiS-like"/>
</dbReference>
<gene>
    <name evidence="2" type="ORF">IC63_13740</name>
</gene>
<keyword evidence="3" id="KW-1185">Reference proteome</keyword>
<evidence type="ECO:0000313" key="3">
    <source>
        <dbReference type="Proteomes" id="UP000029917"/>
    </source>
</evidence>